<feature type="binding site" evidence="8">
    <location>
        <position position="147"/>
    </location>
    <ligand>
        <name>carbamoyl phosphate</name>
        <dbReference type="ChEBI" id="CHEBI:58228"/>
    </ligand>
</feature>
<evidence type="ECO:0000256" key="4">
    <source>
        <dbReference type="ARBA" id="ARBA00022679"/>
    </source>
</evidence>
<evidence type="ECO:0000313" key="11">
    <source>
        <dbReference type="EMBL" id="WDI31394.1"/>
    </source>
</evidence>
<feature type="binding site" evidence="8">
    <location>
        <position position="180"/>
    </location>
    <ligand>
        <name>L-aspartate</name>
        <dbReference type="ChEBI" id="CHEBI:29991"/>
    </ligand>
</feature>
<comment type="pathway">
    <text evidence="2 8">Pyrimidine metabolism; UMP biosynthesis via de novo pathway; (S)-dihydroorotate from bicarbonate: step 2/3.</text>
</comment>
<reference evidence="11" key="1">
    <citation type="submission" date="2023-02" db="EMBL/GenBank/DDBJ databases">
        <title>Genome sequence of Hyphococcus flavus.</title>
        <authorList>
            <person name="Rong J.-C."/>
            <person name="Zhao Q."/>
            <person name="Yi M."/>
            <person name="Wu J.-Y."/>
        </authorList>
    </citation>
    <scope>NUCLEOTIDE SEQUENCE</scope>
    <source>
        <strain evidence="11">MCCC 1K03223</strain>
    </source>
</reference>
<dbReference type="PANTHER" id="PTHR45753:SF6">
    <property type="entry name" value="ASPARTATE CARBAMOYLTRANSFERASE"/>
    <property type="match status" value="1"/>
</dbReference>
<feature type="binding site" evidence="8">
    <location>
        <position position="119"/>
    </location>
    <ligand>
        <name>carbamoyl phosphate</name>
        <dbReference type="ChEBI" id="CHEBI:58228"/>
    </ligand>
</feature>
<dbReference type="Gene3D" id="3.40.50.1370">
    <property type="entry name" value="Aspartate/ornithine carbamoyltransferase"/>
    <property type="match status" value="2"/>
</dbReference>
<comment type="catalytic activity">
    <reaction evidence="7 8">
        <text>carbamoyl phosphate + L-aspartate = N-carbamoyl-L-aspartate + phosphate + H(+)</text>
        <dbReference type="Rhea" id="RHEA:20013"/>
        <dbReference type="ChEBI" id="CHEBI:15378"/>
        <dbReference type="ChEBI" id="CHEBI:29991"/>
        <dbReference type="ChEBI" id="CHEBI:32814"/>
        <dbReference type="ChEBI" id="CHEBI:43474"/>
        <dbReference type="ChEBI" id="CHEBI:58228"/>
        <dbReference type="EC" id="2.1.3.2"/>
    </reaction>
</comment>
<comment type="subunit">
    <text evidence="8">Heterododecamer (2C3:3R2) of six catalytic PyrB chains organized as two trimers (C3), and six regulatory PyrI chains organized as three dimers (R2).</text>
</comment>
<dbReference type="PRINTS" id="PR00100">
    <property type="entry name" value="AOTCASE"/>
</dbReference>
<dbReference type="GO" id="GO:0004070">
    <property type="term" value="F:aspartate carbamoyltransferase activity"/>
    <property type="evidence" value="ECO:0007669"/>
    <property type="project" value="UniProtKB-UniRule"/>
</dbReference>
<dbReference type="GO" id="GO:0006207">
    <property type="term" value="P:'de novo' pyrimidine nucleobase biosynthetic process"/>
    <property type="evidence" value="ECO:0007669"/>
    <property type="project" value="InterPro"/>
</dbReference>
<dbReference type="PROSITE" id="PS00097">
    <property type="entry name" value="CARBAMOYLTRANSFERASE"/>
    <property type="match status" value="1"/>
</dbReference>
<dbReference type="InterPro" id="IPR006130">
    <property type="entry name" value="Asp/Orn_carbamoylTrfase"/>
</dbReference>
<evidence type="ECO:0000256" key="6">
    <source>
        <dbReference type="ARBA" id="ARBA00043884"/>
    </source>
</evidence>
<sequence length="323" mass="34962">MTLSERPLPPKGGFSARRLISIDDLTDGDIFYLLDLAEYYAGYLRRAAPAPRRLAGKTQINLFFEDSTRTNLSFDLAGKKLGADIINVPVSASSVHKGESLVDTAQTLAAMGAHVMIVRAKEEGLHEALDEILPCPVVNGGAGKREHPTQALLDAAAIRSEFGELEDLTIAICGDIKHSRVAGSDARLFQRLGANVRFVGPAYLMPPDDQFTDIPRIGNLKDGLNGADIAMGLRMQFERMEGPDGENGRALAQGFYDEFGLTHETLKLAKPGAWVMHPGPMNRGVEICGALADDPEQSLILRQVFYGVATRMACLDALLTKGE</sequence>
<evidence type="ECO:0000313" key="12">
    <source>
        <dbReference type="Proteomes" id="UP001214043"/>
    </source>
</evidence>
<dbReference type="NCBIfam" id="TIGR00670">
    <property type="entry name" value="asp_carb_tr"/>
    <property type="match status" value="1"/>
</dbReference>
<dbReference type="RefSeq" id="WP_274493283.1">
    <property type="nucleotide sequence ID" value="NZ_CP118166.1"/>
</dbReference>
<feature type="binding site" evidence="8">
    <location>
        <position position="69"/>
    </location>
    <ligand>
        <name>carbamoyl phosphate</name>
        <dbReference type="ChEBI" id="CHEBI:58228"/>
    </ligand>
</feature>
<dbReference type="SUPFAM" id="SSF53671">
    <property type="entry name" value="Aspartate/ornithine carbamoyltransferase"/>
    <property type="match status" value="1"/>
</dbReference>
<dbReference type="GO" id="GO:0005829">
    <property type="term" value="C:cytosol"/>
    <property type="evidence" value="ECO:0007669"/>
    <property type="project" value="TreeGrafter"/>
</dbReference>
<dbReference type="PRINTS" id="PR00101">
    <property type="entry name" value="ATCASE"/>
</dbReference>
<dbReference type="GO" id="GO:0016597">
    <property type="term" value="F:amino acid binding"/>
    <property type="evidence" value="ECO:0007669"/>
    <property type="project" value="InterPro"/>
</dbReference>
<comment type="function">
    <text evidence="6 8">Catalyzes the condensation of carbamoyl phosphate and aspartate to form carbamoyl aspartate and inorganic phosphate, the committed step in the de novo pyrimidine nucleotide biosynthesis pathway.</text>
</comment>
<evidence type="ECO:0000256" key="2">
    <source>
        <dbReference type="ARBA" id="ARBA00004852"/>
    </source>
</evidence>
<dbReference type="InterPro" id="IPR002082">
    <property type="entry name" value="Asp_carbamoyltransf"/>
</dbReference>
<organism evidence="11 12">
    <name type="scientific">Hyphococcus flavus</name>
    <dbReference type="NCBI Taxonomy" id="1866326"/>
    <lineage>
        <taxon>Bacteria</taxon>
        <taxon>Pseudomonadati</taxon>
        <taxon>Pseudomonadota</taxon>
        <taxon>Alphaproteobacteria</taxon>
        <taxon>Parvularculales</taxon>
        <taxon>Parvularculaceae</taxon>
        <taxon>Hyphococcus</taxon>
    </lineage>
</organism>
<evidence type="ECO:0000256" key="1">
    <source>
        <dbReference type="ARBA" id="ARBA00003822"/>
    </source>
</evidence>
<feature type="domain" description="Aspartate/ornithine carbamoyltransferase Asp/Orn-binding" evidence="9">
    <location>
        <begin position="167"/>
        <end position="317"/>
    </location>
</feature>
<dbReference type="InterPro" id="IPR036901">
    <property type="entry name" value="Asp/Orn_carbamoylTrfase_sf"/>
</dbReference>
<dbReference type="KEGG" id="hfl:PUV54_15700"/>
<feature type="domain" description="Aspartate/ornithine carbamoyltransferase carbamoyl-P binding" evidence="10">
    <location>
        <begin position="17"/>
        <end position="159"/>
    </location>
</feature>
<feature type="binding site" evidence="8">
    <location>
        <position position="70"/>
    </location>
    <ligand>
        <name>carbamoyl phosphate</name>
        <dbReference type="ChEBI" id="CHEBI:58228"/>
    </ligand>
</feature>
<dbReference type="AlphaFoldDB" id="A0AAF0CFH3"/>
<feature type="binding site" evidence="8">
    <location>
        <position position="280"/>
    </location>
    <ligand>
        <name>carbamoyl phosphate</name>
        <dbReference type="ChEBI" id="CHEBI:58228"/>
    </ligand>
</feature>
<evidence type="ECO:0000256" key="8">
    <source>
        <dbReference type="HAMAP-Rule" id="MF_00001"/>
    </source>
</evidence>
<dbReference type="HAMAP" id="MF_00001">
    <property type="entry name" value="Asp_carb_tr"/>
    <property type="match status" value="1"/>
</dbReference>
<keyword evidence="5 8" id="KW-0665">Pyrimidine biosynthesis</keyword>
<dbReference type="PANTHER" id="PTHR45753">
    <property type="entry name" value="ORNITHINE CARBAMOYLTRANSFERASE, MITOCHONDRIAL"/>
    <property type="match status" value="1"/>
</dbReference>
<name>A0AAF0CFH3_9PROT</name>
<keyword evidence="12" id="KW-1185">Reference proteome</keyword>
<accession>A0AAF0CFH3</accession>
<dbReference type="Proteomes" id="UP001214043">
    <property type="component" value="Chromosome"/>
</dbReference>
<feature type="binding site" evidence="8">
    <location>
        <position position="234"/>
    </location>
    <ligand>
        <name>L-aspartate</name>
        <dbReference type="ChEBI" id="CHEBI:29991"/>
    </ligand>
</feature>
<feature type="binding site" evidence="8">
    <location>
        <position position="150"/>
    </location>
    <ligand>
        <name>carbamoyl phosphate</name>
        <dbReference type="ChEBI" id="CHEBI:58228"/>
    </ligand>
</feature>
<evidence type="ECO:0000256" key="7">
    <source>
        <dbReference type="ARBA" id="ARBA00048859"/>
    </source>
</evidence>
<evidence type="ECO:0000256" key="5">
    <source>
        <dbReference type="ARBA" id="ARBA00022975"/>
    </source>
</evidence>
<feature type="binding site" evidence="8">
    <location>
        <position position="97"/>
    </location>
    <ligand>
        <name>L-aspartate</name>
        <dbReference type="ChEBI" id="CHEBI:29991"/>
    </ligand>
</feature>
<keyword evidence="4 8" id="KW-0808">Transferase</keyword>
<dbReference type="InterPro" id="IPR006132">
    <property type="entry name" value="Asp/Orn_carbamoyltranf_P-bd"/>
</dbReference>
<comment type="function">
    <text evidence="1">Reversibly catalyzes the transfer of the carbamoyl group from carbamoyl phosphate (CP) to the N(epsilon) atom of ornithine (ORN) to produce L-citrulline.</text>
</comment>
<evidence type="ECO:0000259" key="9">
    <source>
        <dbReference type="Pfam" id="PF00185"/>
    </source>
</evidence>
<dbReference type="EMBL" id="CP118166">
    <property type="protein sequence ID" value="WDI31394.1"/>
    <property type="molecule type" value="Genomic_DNA"/>
</dbReference>
<dbReference type="GO" id="GO:0006520">
    <property type="term" value="P:amino acid metabolic process"/>
    <property type="evidence" value="ECO:0007669"/>
    <property type="project" value="InterPro"/>
</dbReference>
<dbReference type="EC" id="2.1.3.2" evidence="8"/>
<dbReference type="Pfam" id="PF00185">
    <property type="entry name" value="OTCace"/>
    <property type="match status" value="1"/>
</dbReference>
<dbReference type="GO" id="GO:0044205">
    <property type="term" value="P:'de novo' UMP biosynthetic process"/>
    <property type="evidence" value="ECO:0007669"/>
    <property type="project" value="UniProtKB-UniRule"/>
</dbReference>
<evidence type="ECO:0000256" key="3">
    <source>
        <dbReference type="ARBA" id="ARBA00008896"/>
    </source>
</evidence>
<dbReference type="Pfam" id="PF02729">
    <property type="entry name" value="OTCace_N"/>
    <property type="match status" value="1"/>
</dbReference>
<evidence type="ECO:0000259" key="10">
    <source>
        <dbReference type="Pfam" id="PF02729"/>
    </source>
</evidence>
<comment type="similarity">
    <text evidence="3 8">Belongs to the aspartate/ornithine carbamoyltransferase superfamily. ATCase family.</text>
</comment>
<dbReference type="InterPro" id="IPR006131">
    <property type="entry name" value="Asp_carbamoyltransf_Asp/Orn-bd"/>
</dbReference>
<gene>
    <name evidence="8" type="primary">pyrB</name>
    <name evidence="11" type="ORF">PUV54_15700</name>
</gene>
<dbReference type="NCBIfam" id="NF002032">
    <property type="entry name" value="PRK00856.1"/>
    <property type="match status" value="1"/>
</dbReference>
<proteinExistence type="inferred from homology"/>
<feature type="binding site" evidence="8">
    <location>
        <position position="279"/>
    </location>
    <ligand>
        <name>carbamoyl phosphate</name>
        <dbReference type="ChEBI" id="CHEBI:58228"/>
    </ligand>
</feature>
<protein>
    <recommendedName>
        <fullName evidence="8">Aspartate carbamoyltransferase</fullName>
        <ecNumber evidence="8">2.1.3.2</ecNumber>
    </recommendedName>
    <alternativeName>
        <fullName evidence="8">Aspartate transcarbamylase</fullName>
        <shortName evidence="8">ATCase</shortName>
    </alternativeName>
</protein>